<feature type="compositionally biased region" description="Low complexity" evidence="8">
    <location>
        <begin position="33"/>
        <end position="53"/>
    </location>
</feature>
<dbReference type="Pfam" id="PF15711">
    <property type="entry name" value="ILEI"/>
    <property type="match status" value="1"/>
</dbReference>
<evidence type="ECO:0000313" key="11">
    <source>
        <dbReference type="Proteomes" id="UP000645828"/>
    </source>
</evidence>
<organism evidence="10 11">
    <name type="scientific">Nyctereutes procyonoides</name>
    <name type="common">Raccoon dog</name>
    <name type="synonym">Canis procyonoides</name>
    <dbReference type="NCBI Taxonomy" id="34880"/>
    <lineage>
        <taxon>Eukaryota</taxon>
        <taxon>Metazoa</taxon>
        <taxon>Chordata</taxon>
        <taxon>Craniata</taxon>
        <taxon>Vertebrata</taxon>
        <taxon>Euteleostomi</taxon>
        <taxon>Mammalia</taxon>
        <taxon>Eutheria</taxon>
        <taxon>Laurasiatheria</taxon>
        <taxon>Carnivora</taxon>
        <taxon>Caniformia</taxon>
        <taxon>Canidae</taxon>
        <taxon>Nyctereutes</taxon>
    </lineage>
</organism>
<dbReference type="Proteomes" id="UP000645828">
    <property type="component" value="Unassembled WGS sequence"/>
</dbReference>
<keyword evidence="6" id="KW-1015">Disulfide bond</keyword>
<keyword evidence="4" id="KW-0732">Signal</keyword>
<comment type="subcellular location">
    <subcellularLocation>
        <location evidence="1">Secreted</location>
    </subcellularLocation>
</comment>
<dbReference type="InterPro" id="IPR039475">
    <property type="entry name" value="ILEI_FAM3C"/>
</dbReference>
<name>A0A811Z8A7_NYCPR</name>
<dbReference type="CDD" id="cd13940">
    <property type="entry name" value="ILEI_FAM3C"/>
    <property type="match status" value="1"/>
</dbReference>
<protein>
    <submittedName>
        <fullName evidence="10">(raccoon dog) hypothetical protein</fullName>
    </submittedName>
</protein>
<sequence>MPSATSLGGWPEAPCELRGQVPGPRGGPRRPGRGLCAARPPFPPSSGASSPAAPLRLAVPPTGVVKTKCGLSKPCPNDFFAFKISSGAANVVGPTVCFENLVIMSPVKNNVGRGLNIALVNATTGMVLTQKYFDMYSGDIKLLVKFLKEIPEGALVLVASYDDPGTKMNDETRKLLSSLGSSYAKQLGFRDSWVFLGAKNLKDKSPFEQFLKNNPGTNKYDGWPELLELEGCVPRKVF</sequence>
<feature type="domain" description="ILEI/PANDER" evidence="9">
    <location>
        <begin position="113"/>
        <end position="200"/>
    </location>
</feature>
<keyword evidence="3" id="KW-0964">Secreted</keyword>
<evidence type="ECO:0000256" key="2">
    <source>
        <dbReference type="ARBA" id="ARBA00010905"/>
    </source>
</evidence>
<comment type="similarity">
    <text evidence="2">Belongs to the FAM3 family.</text>
</comment>
<proteinExistence type="inferred from homology"/>
<dbReference type="AlphaFoldDB" id="A0A811Z8A7"/>
<gene>
    <name evidence="10" type="ORF">NYPRO_LOCUS17835</name>
</gene>
<reference evidence="10" key="1">
    <citation type="submission" date="2020-12" db="EMBL/GenBank/DDBJ databases">
        <authorList>
            <consortium name="Molecular Ecology Group"/>
        </authorList>
    </citation>
    <scope>NUCLEOTIDE SEQUENCE</scope>
    <source>
        <strain evidence="10">TBG_1078</strain>
    </source>
</reference>
<evidence type="ECO:0000256" key="1">
    <source>
        <dbReference type="ARBA" id="ARBA00004613"/>
    </source>
</evidence>
<comment type="caution">
    <text evidence="10">The sequence shown here is derived from an EMBL/GenBank/DDBJ whole genome shotgun (WGS) entry which is preliminary data.</text>
</comment>
<accession>A0A811Z8A7</accession>
<keyword evidence="11" id="KW-1185">Reference proteome</keyword>
<dbReference type="GO" id="GO:0030246">
    <property type="term" value="F:carbohydrate binding"/>
    <property type="evidence" value="ECO:0007669"/>
    <property type="project" value="UniProtKB-UniRule"/>
</dbReference>
<dbReference type="PANTHER" id="PTHR14592">
    <property type="entry name" value="UNCHARACTERIZED FAM3"/>
    <property type="match status" value="1"/>
</dbReference>
<evidence type="ECO:0000256" key="4">
    <source>
        <dbReference type="ARBA" id="ARBA00022729"/>
    </source>
</evidence>
<dbReference type="PROSITE" id="PS52031">
    <property type="entry name" value="GG_LECTIN"/>
    <property type="match status" value="1"/>
</dbReference>
<evidence type="ECO:0000259" key="9">
    <source>
        <dbReference type="Pfam" id="PF15711"/>
    </source>
</evidence>
<dbReference type="InterPro" id="IPR039220">
    <property type="entry name" value="FAM3"/>
</dbReference>
<dbReference type="GO" id="GO:0005576">
    <property type="term" value="C:extracellular region"/>
    <property type="evidence" value="ECO:0007669"/>
    <property type="project" value="UniProtKB-SubCell"/>
</dbReference>
<evidence type="ECO:0000313" key="10">
    <source>
        <dbReference type="EMBL" id="CAD7685042.1"/>
    </source>
</evidence>
<evidence type="ECO:0000256" key="3">
    <source>
        <dbReference type="ARBA" id="ARBA00022525"/>
    </source>
</evidence>
<evidence type="ECO:0000256" key="7">
    <source>
        <dbReference type="PROSITE-ProRule" id="PRU01375"/>
    </source>
</evidence>
<dbReference type="EMBL" id="CAJHUB010000760">
    <property type="protein sequence ID" value="CAD7685042.1"/>
    <property type="molecule type" value="Genomic_DNA"/>
</dbReference>
<dbReference type="InterPro" id="IPR039477">
    <property type="entry name" value="ILEI/PANDER_dom"/>
</dbReference>
<evidence type="ECO:0000256" key="5">
    <source>
        <dbReference type="ARBA" id="ARBA00022734"/>
    </source>
</evidence>
<evidence type="ECO:0000256" key="6">
    <source>
        <dbReference type="ARBA" id="ARBA00023157"/>
    </source>
</evidence>
<evidence type="ECO:0000256" key="8">
    <source>
        <dbReference type="SAM" id="MobiDB-lite"/>
    </source>
</evidence>
<keyword evidence="5 7" id="KW-0430">Lectin</keyword>
<feature type="region of interest" description="Disordered" evidence="8">
    <location>
        <begin position="1"/>
        <end position="53"/>
    </location>
</feature>